<dbReference type="RefSeq" id="WP_250430146.1">
    <property type="nucleotide sequence ID" value="NZ_JALPRR010000003.1"/>
</dbReference>
<evidence type="ECO:0000313" key="5">
    <source>
        <dbReference type="Proteomes" id="UP001597374"/>
    </source>
</evidence>
<reference evidence="5" key="1">
    <citation type="journal article" date="2019" name="Int. J. Syst. Evol. Microbiol.">
        <title>The Global Catalogue of Microorganisms (GCM) 10K type strain sequencing project: providing services to taxonomists for standard genome sequencing and annotation.</title>
        <authorList>
            <consortium name="The Broad Institute Genomics Platform"/>
            <consortium name="The Broad Institute Genome Sequencing Center for Infectious Disease"/>
            <person name="Wu L."/>
            <person name="Ma J."/>
        </authorList>
    </citation>
    <scope>NUCLEOTIDE SEQUENCE [LARGE SCALE GENOMIC DNA]</scope>
    <source>
        <strain evidence="5">CGMCC 4.1782</strain>
    </source>
</reference>
<dbReference type="Pfam" id="PF13245">
    <property type="entry name" value="AAA_19"/>
    <property type="match status" value="1"/>
</dbReference>
<accession>A0ABW5D1R7</accession>
<dbReference type="SUPFAM" id="SSF52540">
    <property type="entry name" value="P-loop containing nucleoside triphosphate hydrolases"/>
    <property type="match status" value="1"/>
</dbReference>
<evidence type="ECO:0000256" key="1">
    <source>
        <dbReference type="ARBA" id="ARBA00034923"/>
    </source>
</evidence>
<dbReference type="PANTHER" id="PTHR11070:SF2">
    <property type="entry name" value="ATP-DEPENDENT DNA HELICASE SRS2"/>
    <property type="match status" value="1"/>
</dbReference>
<dbReference type="Proteomes" id="UP001597374">
    <property type="component" value="Unassembled WGS sequence"/>
</dbReference>
<dbReference type="InterPro" id="IPR011528">
    <property type="entry name" value="NERD"/>
</dbReference>
<comment type="caution">
    <text evidence="4">The sequence shown here is derived from an EMBL/GenBank/DDBJ whole genome shotgun (WGS) entry which is preliminary data.</text>
</comment>
<dbReference type="InterPro" id="IPR027785">
    <property type="entry name" value="UvrD-like_helicase_C"/>
</dbReference>
<name>A0ABW5D1R7_9BACT</name>
<keyword evidence="5" id="KW-1185">Reference proteome</keyword>
<proteinExistence type="predicted"/>
<feature type="domain" description="UvrD-like helicase C-terminal" evidence="3">
    <location>
        <begin position="645"/>
        <end position="693"/>
    </location>
</feature>
<sequence>MAIFYPSLEKINELKVKPEPGEWYLLNFLKIILSNAYEVFFNPFLNGDRPDIVILKKGAGILIIEVKDWEFRHYSINERKKWEVKGKNSAFIKSPIDQVLQYKQNIYNLHIEDLLYKKIMDYKYWNVVNCAVYFHKESRESITDFIVSPFEHDEKYMKFLNKNISFLGYDDLESKIFKDLLWKKYMTLNNSKYFKEDLYQSFKRYLQPPVHTIEDGKVIKYNQEQQKLINSEPVEELIKGVVGSGKTTVLAVRAVNAHIRTGGRVLILTYNITLKNYVHDKISQVRSEFSWENFYITNYHSFLTAEFNNVGISVVVPEGFEKWNDDDKSEYFEVNYYSNVSIFEPYQDHLEKYDAMFIDEIQDYKFEWMEILKKYFLKQGGEYVLLGDEKQNIYDNKLEEEEREIITNIRDKRRKRKLNISNRFGDKIGRIALDFQKQVMAKKYNIDSLTTTGGLDLGFVKYFYIEKGEDISPLYNHVQSIISDLKEHPSNVALLGYTIKLLREYDCYYRYRTGEKSKTMFESQEVYYKFIFDNYIEQPAIQKGINLLNNSKLKENYKKVTQLAILFTVRSLYEKYRLHSFMVRLQEMQKKYLVNINEFESWFEDENLQKLLKAPLDYKIREKIKNVRDNRKLHFWFNSGTMKLSTIHSFKGWEAPTLFLIIEKEYLEGDFKMSFEELIYTGLTRSKERLIVINYGNMEQHEKLKNIFPHNLALA</sequence>
<evidence type="ECO:0000313" key="4">
    <source>
        <dbReference type="EMBL" id="MFD2247210.1"/>
    </source>
</evidence>
<gene>
    <name evidence="4" type="ORF">ACFSKP_13160</name>
</gene>
<dbReference type="InterPro" id="IPR000212">
    <property type="entry name" value="DNA_helicase_UvrD/REP"/>
</dbReference>
<dbReference type="Gene3D" id="3.40.50.300">
    <property type="entry name" value="P-loop containing nucleotide triphosphate hydrolases"/>
    <property type="match status" value="2"/>
</dbReference>
<protein>
    <recommendedName>
        <fullName evidence="1">DNA 3'-5' helicase II</fullName>
    </recommendedName>
</protein>
<dbReference type="Pfam" id="PF13538">
    <property type="entry name" value="UvrD_C_2"/>
    <property type="match status" value="1"/>
</dbReference>
<dbReference type="Pfam" id="PF08378">
    <property type="entry name" value="NERD"/>
    <property type="match status" value="1"/>
</dbReference>
<dbReference type="PANTHER" id="PTHR11070">
    <property type="entry name" value="UVRD / RECB / PCRA DNA HELICASE FAMILY MEMBER"/>
    <property type="match status" value="1"/>
</dbReference>
<evidence type="ECO:0000259" key="3">
    <source>
        <dbReference type="Pfam" id="PF13538"/>
    </source>
</evidence>
<organism evidence="4 5">
    <name type="scientific">Pontibacter ruber</name>
    <dbReference type="NCBI Taxonomy" id="1343895"/>
    <lineage>
        <taxon>Bacteria</taxon>
        <taxon>Pseudomonadati</taxon>
        <taxon>Bacteroidota</taxon>
        <taxon>Cytophagia</taxon>
        <taxon>Cytophagales</taxon>
        <taxon>Hymenobacteraceae</taxon>
        <taxon>Pontibacter</taxon>
    </lineage>
</organism>
<dbReference type="EMBL" id="JBHUIM010000002">
    <property type="protein sequence ID" value="MFD2247210.1"/>
    <property type="molecule type" value="Genomic_DNA"/>
</dbReference>
<evidence type="ECO:0000259" key="2">
    <source>
        <dbReference type="Pfam" id="PF08378"/>
    </source>
</evidence>
<feature type="domain" description="NERD" evidence="2">
    <location>
        <begin position="20"/>
        <end position="112"/>
    </location>
</feature>
<dbReference type="InterPro" id="IPR027417">
    <property type="entry name" value="P-loop_NTPase"/>
</dbReference>